<dbReference type="InterPro" id="IPR018483">
    <property type="entry name" value="Carb_kinase_FGGY_CS"/>
</dbReference>
<protein>
    <submittedName>
        <fullName evidence="1">Uncharacterized protein</fullName>
    </submittedName>
</protein>
<dbReference type="AlphaFoldDB" id="A0A1A9ZSK9"/>
<proteinExistence type="predicted"/>
<reference evidence="2" key="1">
    <citation type="submission" date="2014-03" db="EMBL/GenBank/DDBJ databases">
        <authorList>
            <person name="Aksoy S."/>
            <person name="Warren W."/>
            <person name="Wilson R.K."/>
        </authorList>
    </citation>
    <scope>NUCLEOTIDE SEQUENCE [LARGE SCALE GENOMIC DNA]</scope>
    <source>
        <strain evidence="2">IAEA</strain>
    </source>
</reference>
<evidence type="ECO:0000313" key="1">
    <source>
        <dbReference type="EnsemblMetazoa" id="GPAI023709-PA"/>
    </source>
</evidence>
<name>A0A1A9ZSK9_GLOPL</name>
<organism evidence="1 2">
    <name type="scientific">Glossina pallidipes</name>
    <name type="common">Tsetse fly</name>
    <dbReference type="NCBI Taxonomy" id="7398"/>
    <lineage>
        <taxon>Eukaryota</taxon>
        <taxon>Metazoa</taxon>
        <taxon>Ecdysozoa</taxon>
        <taxon>Arthropoda</taxon>
        <taxon>Hexapoda</taxon>
        <taxon>Insecta</taxon>
        <taxon>Pterygota</taxon>
        <taxon>Neoptera</taxon>
        <taxon>Endopterygota</taxon>
        <taxon>Diptera</taxon>
        <taxon>Brachycera</taxon>
        <taxon>Muscomorpha</taxon>
        <taxon>Hippoboscoidea</taxon>
        <taxon>Glossinidae</taxon>
        <taxon>Glossina</taxon>
    </lineage>
</organism>
<dbReference type="EnsemblMetazoa" id="GPAI023709-RA">
    <property type="protein sequence ID" value="GPAI023709-PA"/>
    <property type="gene ID" value="GPAI023709"/>
</dbReference>
<dbReference type="GO" id="GO:0016773">
    <property type="term" value="F:phosphotransferase activity, alcohol group as acceptor"/>
    <property type="evidence" value="ECO:0007669"/>
    <property type="project" value="InterPro"/>
</dbReference>
<accession>A0A1A9ZSK9</accession>
<dbReference type="VEuPathDB" id="VectorBase:GPAI023709"/>
<keyword evidence="2" id="KW-1185">Reference proteome</keyword>
<dbReference type="Proteomes" id="UP000092445">
    <property type="component" value="Unassembled WGS sequence"/>
</dbReference>
<evidence type="ECO:0000313" key="2">
    <source>
        <dbReference type="Proteomes" id="UP000092445"/>
    </source>
</evidence>
<reference evidence="1" key="2">
    <citation type="submission" date="2020-05" db="UniProtKB">
        <authorList>
            <consortium name="EnsemblMetazoa"/>
        </authorList>
    </citation>
    <scope>IDENTIFICATION</scope>
    <source>
        <strain evidence="1">IAEA</strain>
    </source>
</reference>
<dbReference type="PROSITE" id="PS00445">
    <property type="entry name" value="FGGY_KINASES_2"/>
    <property type="match status" value="1"/>
</dbReference>
<dbReference type="GO" id="GO:0005975">
    <property type="term" value="P:carbohydrate metabolic process"/>
    <property type="evidence" value="ECO:0007669"/>
    <property type="project" value="InterPro"/>
</dbReference>
<sequence>MVPRSSGLNSSDAAKSNNNAMHRTYSTLYDYNSLTSSSSSSSSSREFVKEYDHRIKNKWSTDVKYLPNSTMPPQLECAKYHLLTPLPTKVLFLCPFSLAMIKYLDYCENRTHIKSRICGLRRSLHISKHFVVATMES</sequence>